<keyword evidence="2" id="KW-1185">Reference proteome</keyword>
<protein>
    <submittedName>
        <fullName evidence="1">Uncharacterized protein</fullName>
    </submittedName>
</protein>
<sequence length="57" mass="6197">MGTPAAGEAHRETSCVSIVDTRLVISLTGGFSFGDEEATSDQWRSSLARVFPGWRRP</sequence>
<proteinExistence type="predicted"/>
<evidence type="ECO:0000313" key="1">
    <source>
        <dbReference type="EMBL" id="QDV07948.1"/>
    </source>
</evidence>
<reference evidence="1 2" key="1">
    <citation type="submission" date="2019-02" db="EMBL/GenBank/DDBJ databases">
        <title>Deep-cultivation of Planctomycetes and their phenomic and genomic characterization uncovers novel biology.</title>
        <authorList>
            <person name="Wiegand S."/>
            <person name="Jogler M."/>
            <person name="Boedeker C."/>
            <person name="Pinto D."/>
            <person name="Vollmers J."/>
            <person name="Rivas-Marin E."/>
            <person name="Kohn T."/>
            <person name="Peeters S.H."/>
            <person name="Heuer A."/>
            <person name="Rast P."/>
            <person name="Oberbeckmann S."/>
            <person name="Bunk B."/>
            <person name="Jeske O."/>
            <person name="Meyerdierks A."/>
            <person name="Storesund J.E."/>
            <person name="Kallscheuer N."/>
            <person name="Luecker S."/>
            <person name="Lage O.M."/>
            <person name="Pohl T."/>
            <person name="Merkel B.J."/>
            <person name="Hornburger P."/>
            <person name="Mueller R.-W."/>
            <person name="Bruemmer F."/>
            <person name="Labrenz M."/>
            <person name="Spormann A.M."/>
            <person name="Op den Camp H."/>
            <person name="Overmann J."/>
            <person name="Amann R."/>
            <person name="Jetten M.S.M."/>
            <person name="Mascher T."/>
            <person name="Medema M.H."/>
            <person name="Devos D.P."/>
            <person name="Kaster A.-K."/>
            <person name="Ovreas L."/>
            <person name="Rohde M."/>
            <person name="Galperin M.Y."/>
            <person name="Jogler C."/>
        </authorList>
    </citation>
    <scope>NUCLEOTIDE SEQUENCE [LARGE SCALE GENOMIC DNA]</scope>
    <source>
        <strain evidence="1 2">Poly30</strain>
    </source>
</reference>
<dbReference type="Proteomes" id="UP000320390">
    <property type="component" value="Chromosome"/>
</dbReference>
<organism evidence="1 2">
    <name type="scientific">Saltatorellus ferox</name>
    <dbReference type="NCBI Taxonomy" id="2528018"/>
    <lineage>
        <taxon>Bacteria</taxon>
        <taxon>Pseudomonadati</taxon>
        <taxon>Planctomycetota</taxon>
        <taxon>Planctomycetia</taxon>
        <taxon>Planctomycetia incertae sedis</taxon>
        <taxon>Saltatorellus</taxon>
    </lineage>
</organism>
<evidence type="ECO:0000313" key="2">
    <source>
        <dbReference type="Proteomes" id="UP000320390"/>
    </source>
</evidence>
<gene>
    <name evidence="1" type="ORF">Poly30_34840</name>
</gene>
<accession>A0A518EV68</accession>
<dbReference type="EMBL" id="CP036434">
    <property type="protein sequence ID" value="QDV07948.1"/>
    <property type="molecule type" value="Genomic_DNA"/>
</dbReference>
<name>A0A518EV68_9BACT</name>
<dbReference type="AlphaFoldDB" id="A0A518EV68"/>